<name>A0A1G9MAH7_9BACT</name>
<protein>
    <submittedName>
        <fullName evidence="2">Nucleoside-diphosphate-sugar epimerase</fullName>
    </submittedName>
</protein>
<dbReference type="Proteomes" id="UP000198901">
    <property type="component" value="Unassembled WGS sequence"/>
</dbReference>
<evidence type="ECO:0000313" key="2">
    <source>
        <dbReference type="EMBL" id="SDL71270.1"/>
    </source>
</evidence>
<dbReference type="PANTHER" id="PTHR48079:SF6">
    <property type="entry name" value="NAD(P)-BINDING DOMAIN-CONTAINING PROTEIN-RELATED"/>
    <property type="match status" value="1"/>
</dbReference>
<organism evidence="2 3">
    <name type="scientific">Siphonobacter aquaeclarae</name>
    <dbReference type="NCBI Taxonomy" id="563176"/>
    <lineage>
        <taxon>Bacteria</taxon>
        <taxon>Pseudomonadati</taxon>
        <taxon>Bacteroidota</taxon>
        <taxon>Cytophagia</taxon>
        <taxon>Cytophagales</taxon>
        <taxon>Cytophagaceae</taxon>
        <taxon>Siphonobacter</taxon>
    </lineage>
</organism>
<feature type="domain" description="NAD(P)-binding" evidence="1">
    <location>
        <begin position="14"/>
        <end position="196"/>
    </location>
</feature>
<dbReference type="GO" id="GO:0005737">
    <property type="term" value="C:cytoplasm"/>
    <property type="evidence" value="ECO:0007669"/>
    <property type="project" value="TreeGrafter"/>
</dbReference>
<dbReference type="OrthoDB" id="751203at2"/>
<dbReference type="STRING" id="563176.SAMN04488090_1519"/>
<reference evidence="2 3" key="1">
    <citation type="submission" date="2016-10" db="EMBL/GenBank/DDBJ databases">
        <authorList>
            <person name="de Groot N.N."/>
        </authorList>
    </citation>
    <scope>NUCLEOTIDE SEQUENCE [LARGE SCALE GENOMIC DNA]</scope>
    <source>
        <strain evidence="2 3">DSM 21668</strain>
    </source>
</reference>
<dbReference type="GO" id="GO:0004029">
    <property type="term" value="F:aldehyde dehydrogenase (NAD+) activity"/>
    <property type="evidence" value="ECO:0007669"/>
    <property type="project" value="TreeGrafter"/>
</dbReference>
<evidence type="ECO:0000313" key="3">
    <source>
        <dbReference type="Proteomes" id="UP000198901"/>
    </source>
</evidence>
<dbReference type="SUPFAM" id="SSF51735">
    <property type="entry name" value="NAD(P)-binding Rossmann-fold domains"/>
    <property type="match status" value="1"/>
</dbReference>
<dbReference type="InterPro" id="IPR051783">
    <property type="entry name" value="NAD(P)-dependent_oxidoreduct"/>
</dbReference>
<dbReference type="PANTHER" id="PTHR48079">
    <property type="entry name" value="PROTEIN YEEZ"/>
    <property type="match status" value="1"/>
</dbReference>
<keyword evidence="3" id="KW-1185">Reference proteome</keyword>
<dbReference type="Pfam" id="PF13460">
    <property type="entry name" value="NAD_binding_10"/>
    <property type="match status" value="1"/>
</dbReference>
<gene>
    <name evidence="2" type="ORF">SAMN04488090_1519</name>
</gene>
<dbReference type="AlphaFoldDB" id="A0A1G9MAH7"/>
<sequence length="267" mass="28990">MSEPMKQIGIVGCGWLGLPLGKHLAAAGYDVTGTVTSPEKTENLAQAGIHPLVLRFDPEPSAGLDSLLNSDVLIISIPPRAGQHGDDFHPAQIDALLRHLAGFSGKLIYISSTSVYPDSPEVITESNDVIPGHPLVRAETALQNSGHPATILRCGGLMGDDRVAGKYFIGKTVSNGATPVNFIHREDVIGLIRQVIEQGVWGEVFNVVAPQHPSRKEVYLQNAKDKGWEAPVFEEPARPLPFKLISGERIAERLTYSFLYPDPLYFP</sequence>
<accession>A0A1G9MAH7</accession>
<dbReference type="InterPro" id="IPR036291">
    <property type="entry name" value="NAD(P)-bd_dom_sf"/>
</dbReference>
<dbReference type="InterPro" id="IPR016040">
    <property type="entry name" value="NAD(P)-bd_dom"/>
</dbReference>
<dbReference type="EMBL" id="FNGS01000003">
    <property type="protein sequence ID" value="SDL71270.1"/>
    <property type="molecule type" value="Genomic_DNA"/>
</dbReference>
<evidence type="ECO:0000259" key="1">
    <source>
        <dbReference type="Pfam" id="PF13460"/>
    </source>
</evidence>
<proteinExistence type="predicted"/>
<dbReference type="CDD" id="cd05266">
    <property type="entry name" value="SDR_a4"/>
    <property type="match status" value="1"/>
</dbReference>
<dbReference type="Gene3D" id="3.40.50.720">
    <property type="entry name" value="NAD(P)-binding Rossmann-like Domain"/>
    <property type="match status" value="1"/>
</dbReference>